<dbReference type="Proteomes" id="UP000319663">
    <property type="component" value="Unassembled WGS sequence"/>
</dbReference>
<organism evidence="6 7">
    <name type="scientific">Monascus purpureus</name>
    <name type="common">Red mold</name>
    <name type="synonym">Monascus anka</name>
    <dbReference type="NCBI Taxonomy" id="5098"/>
    <lineage>
        <taxon>Eukaryota</taxon>
        <taxon>Fungi</taxon>
        <taxon>Dikarya</taxon>
        <taxon>Ascomycota</taxon>
        <taxon>Pezizomycotina</taxon>
        <taxon>Eurotiomycetes</taxon>
        <taxon>Eurotiomycetidae</taxon>
        <taxon>Eurotiales</taxon>
        <taxon>Aspergillaceae</taxon>
        <taxon>Monascus</taxon>
    </lineage>
</organism>
<evidence type="ECO:0000313" key="7">
    <source>
        <dbReference type="Proteomes" id="UP000319663"/>
    </source>
</evidence>
<dbReference type="InterPro" id="IPR051681">
    <property type="entry name" value="Ser/Thr_Kinases-Pseudokinases"/>
</dbReference>
<dbReference type="AlphaFoldDB" id="A0A507QKW1"/>
<keyword evidence="3" id="KW-0418">Kinase</keyword>
<evidence type="ECO:0000313" key="6">
    <source>
        <dbReference type="EMBL" id="TQB67744.1"/>
    </source>
</evidence>
<evidence type="ECO:0000256" key="4">
    <source>
        <dbReference type="ARBA" id="ARBA00022840"/>
    </source>
</evidence>
<name>A0A507QKW1_MONPU</name>
<dbReference type="OrthoDB" id="4062651at2759"/>
<accession>A0A507QKW1</accession>
<dbReference type="PANTHER" id="PTHR44329:SF288">
    <property type="entry name" value="MITOGEN-ACTIVATED PROTEIN KINASE KINASE KINASE 20"/>
    <property type="match status" value="1"/>
</dbReference>
<comment type="caution">
    <text evidence="6">The sequence shown here is derived from an EMBL/GenBank/DDBJ whole genome shotgun (WGS) entry which is preliminary data.</text>
</comment>
<dbReference type="PANTHER" id="PTHR44329">
    <property type="entry name" value="SERINE/THREONINE-PROTEIN KINASE TNNI3K-RELATED"/>
    <property type="match status" value="1"/>
</dbReference>
<dbReference type="Gene3D" id="1.10.510.10">
    <property type="entry name" value="Transferase(Phosphotransferase) domain 1"/>
    <property type="match status" value="1"/>
</dbReference>
<keyword evidence="4" id="KW-0067">ATP-binding</keyword>
<keyword evidence="2" id="KW-0547">Nucleotide-binding</keyword>
<evidence type="ECO:0000259" key="5">
    <source>
        <dbReference type="PROSITE" id="PS50011"/>
    </source>
</evidence>
<dbReference type="InterPro" id="IPR011009">
    <property type="entry name" value="Kinase-like_dom_sf"/>
</dbReference>
<dbReference type="Pfam" id="PF00069">
    <property type="entry name" value="Pkinase"/>
    <property type="match status" value="1"/>
</dbReference>
<dbReference type="STRING" id="5098.A0A507QKW1"/>
<sequence>MPSVYLSNISNASVEFKTYSEELDYSAEGKPEPNIRSQTLVYRFNSSQWWITVTFQGYVYSLISKRERRNEFRTFASLIDYNSLPLLDDTITELILAEVSGGQNSKVIIHESEASANNPFVRIASKLGWTIREDPSRVVYPLCDEFPSFRLINLNELSDKKEIADGVFQVININNKTPYILKVVNRPLYHPHDTEVIRKELENLEIFRNVPNIVQAAGIAVSTNPYMTSSRRDQPLVVMGIVLEYYSGGSLQRILSEHHLLGFPWEQWALQIATALCCFHKAGKSHMDIKPSNVVLDADGNAVLIDISGIGGITHGWRAPEIRDEILPSELPVEMRQSHDTWAYGKLLLELVLHAEDNPVTKKLKQIADCLMIEKMNERMTISEAIPKLKLAGSDNIHDTCE</sequence>
<keyword evidence="7" id="KW-1185">Reference proteome</keyword>
<dbReference type="PROSITE" id="PS50011">
    <property type="entry name" value="PROTEIN_KINASE_DOM"/>
    <property type="match status" value="1"/>
</dbReference>
<gene>
    <name evidence="6" type="ORF">MPDQ_004820</name>
</gene>
<protein>
    <recommendedName>
        <fullName evidence="5">Protein kinase domain-containing protein</fullName>
    </recommendedName>
</protein>
<evidence type="ECO:0000256" key="1">
    <source>
        <dbReference type="ARBA" id="ARBA00022679"/>
    </source>
</evidence>
<evidence type="ECO:0000256" key="3">
    <source>
        <dbReference type="ARBA" id="ARBA00022777"/>
    </source>
</evidence>
<dbReference type="InterPro" id="IPR000719">
    <property type="entry name" value="Prot_kinase_dom"/>
</dbReference>
<proteinExistence type="predicted"/>
<reference evidence="6 7" key="1">
    <citation type="submission" date="2019-06" db="EMBL/GenBank/DDBJ databases">
        <title>Wine fermentation using esterase from Monascus purpureus.</title>
        <authorList>
            <person name="Geng C."/>
            <person name="Zhang Y."/>
        </authorList>
    </citation>
    <scope>NUCLEOTIDE SEQUENCE [LARGE SCALE GENOMIC DNA]</scope>
    <source>
        <strain evidence="6">HQ1</strain>
    </source>
</reference>
<feature type="domain" description="Protein kinase" evidence="5">
    <location>
        <begin position="157"/>
        <end position="402"/>
    </location>
</feature>
<keyword evidence="1" id="KW-0808">Transferase</keyword>
<evidence type="ECO:0000256" key="2">
    <source>
        <dbReference type="ARBA" id="ARBA00022741"/>
    </source>
</evidence>
<dbReference type="SUPFAM" id="SSF56112">
    <property type="entry name" value="Protein kinase-like (PK-like)"/>
    <property type="match status" value="1"/>
</dbReference>
<dbReference type="GO" id="GO:0005524">
    <property type="term" value="F:ATP binding"/>
    <property type="evidence" value="ECO:0007669"/>
    <property type="project" value="UniProtKB-KW"/>
</dbReference>
<dbReference type="SMART" id="SM00220">
    <property type="entry name" value="S_TKc"/>
    <property type="match status" value="1"/>
</dbReference>
<dbReference type="EMBL" id="VIFY01000315">
    <property type="protein sequence ID" value="TQB67744.1"/>
    <property type="molecule type" value="Genomic_DNA"/>
</dbReference>
<dbReference type="GO" id="GO:0004674">
    <property type="term" value="F:protein serine/threonine kinase activity"/>
    <property type="evidence" value="ECO:0007669"/>
    <property type="project" value="TreeGrafter"/>
</dbReference>